<dbReference type="InterPro" id="IPR036291">
    <property type="entry name" value="NAD(P)-bd_dom_sf"/>
</dbReference>
<dbReference type="PANTHER" id="PTHR11092:SF0">
    <property type="entry name" value="EPIMERASE FAMILY PROTEIN SDR39U1"/>
    <property type="match status" value="1"/>
</dbReference>
<dbReference type="AlphaFoldDB" id="A0A4R3W2D2"/>
<dbReference type="PANTHER" id="PTHR11092">
    <property type="entry name" value="SUGAR NUCLEOTIDE EPIMERASE RELATED"/>
    <property type="match status" value="1"/>
</dbReference>
<evidence type="ECO:0000313" key="2">
    <source>
        <dbReference type="Proteomes" id="UP000295197"/>
    </source>
</evidence>
<evidence type="ECO:0000313" key="1">
    <source>
        <dbReference type="EMBL" id="TCV20816.1"/>
    </source>
</evidence>
<dbReference type="OrthoDB" id="9801773at2"/>
<dbReference type="SUPFAM" id="SSF51735">
    <property type="entry name" value="NAD(P)-binding Rossmann-fold domains"/>
    <property type="match status" value="1"/>
</dbReference>
<dbReference type="EMBL" id="SMBZ01000001">
    <property type="protein sequence ID" value="TCV20816.1"/>
    <property type="molecule type" value="Genomic_DNA"/>
</dbReference>
<dbReference type="Proteomes" id="UP000295197">
    <property type="component" value="Unassembled WGS sequence"/>
</dbReference>
<accession>A0A4R3W2D2</accession>
<reference evidence="1 2" key="1">
    <citation type="submission" date="2019-03" db="EMBL/GenBank/DDBJ databases">
        <title>Genomic Encyclopedia of Type Strains, Phase IV (KMG-IV): sequencing the most valuable type-strain genomes for metagenomic binning, comparative biology and taxonomic classification.</title>
        <authorList>
            <person name="Goeker M."/>
        </authorList>
    </citation>
    <scope>NUCLEOTIDE SEQUENCE [LARGE SCALE GENOMIC DNA]</scope>
    <source>
        <strain evidence="1 2">DSM 22362</strain>
    </source>
</reference>
<protein>
    <recommendedName>
        <fullName evidence="3">DUF1731 domain-containing protein</fullName>
    </recommendedName>
</protein>
<name>A0A4R3W2D2_9SPHI</name>
<comment type="caution">
    <text evidence="1">The sequence shown here is derived from an EMBL/GenBank/DDBJ whole genome shotgun (WGS) entry which is preliminary data.</text>
</comment>
<sequence length="306" mass="34370">MSLKKIVLAGGTGNIGQLLTDYFLPFGYQVVILSRSERKGAPERVQYVQWDGEHMGDWMLVLDGADMLINLSGKSIQCRFTARNKEVLLASRILPTKVLGQAIAQLHNPPRLWINFSGVSIFEGVEGLHDEGSTQYGHTFLADLVQQWENTFFEYHTPSTLKVCLRLSPVLSRDFGMFKELYPLAKLGLGGQVGDGEQQVCWIHEQDLVQMVKWIMDHPAPSPLYHACAPEPVKNKIFMKELRKSVGMSLGMPLPTPFAKIGAYFKDVESDMLLLTNAVQSSRPLQQGFHYKFPNPSIAFSQLTQK</sequence>
<gene>
    <name evidence="1" type="ORF">EDC17_1001159</name>
</gene>
<evidence type="ECO:0008006" key="3">
    <source>
        <dbReference type="Google" id="ProtNLM"/>
    </source>
</evidence>
<keyword evidence="2" id="KW-1185">Reference proteome</keyword>
<dbReference type="RefSeq" id="WP_132775950.1">
    <property type="nucleotide sequence ID" value="NZ_SMBZ01000001.1"/>
</dbReference>
<dbReference type="Gene3D" id="3.40.50.720">
    <property type="entry name" value="NAD(P)-binding Rossmann-like Domain"/>
    <property type="match status" value="1"/>
</dbReference>
<proteinExistence type="predicted"/>
<organism evidence="1 2">
    <name type="scientific">Sphingobacterium alimentarium</name>
    <dbReference type="NCBI Taxonomy" id="797292"/>
    <lineage>
        <taxon>Bacteria</taxon>
        <taxon>Pseudomonadati</taxon>
        <taxon>Bacteroidota</taxon>
        <taxon>Sphingobacteriia</taxon>
        <taxon>Sphingobacteriales</taxon>
        <taxon>Sphingobacteriaceae</taxon>
        <taxon>Sphingobacterium</taxon>
    </lineage>
</organism>